<dbReference type="InterPro" id="IPR039528">
    <property type="entry name" value="DPM1-like"/>
</dbReference>
<dbReference type="PANTHER" id="PTHR43398">
    <property type="entry name" value="DOLICHOL-PHOSPHATE MANNOSYLTRANSFERASE SUBUNIT 1"/>
    <property type="match status" value="1"/>
</dbReference>
<dbReference type="Pfam" id="PF00535">
    <property type="entry name" value="Glycos_transf_2"/>
    <property type="match status" value="1"/>
</dbReference>
<sequence>MRTTVVVPTYNEIDNIERLCREVLTAAPDVQILVVDDGSPDGTAEKAEALGHELGHITVLRRTEKNGLGRAYRAGLRRAIDDGAEICVQMDADLSHDPAVLPALIANVEHGADLAIGSRYVPGGRTVNWPTRRRQLSRWGNRYAAGVLGLAINDATAGYRAYSSTALERMQFESVKAEGYGFQVEMTYRLLRVDGKIVEFPITFHDRIDGVSKMSGGIIKEALFLVIKLWVSDFKGRHRRRSEGA</sequence>
<dbReference type="SUPFAM" id="SSF53448">
    <property type="entry name" value="Nucleotide-diphospho-sugar transferases"/>
    <property type="match status" value="1"/>
</dbReference>
<dbReference type="GO" id="GO:0016020">
    <property type="term" value="C:membrane"/>
    <property type="evidence" value="ECO:0007669"/>
    <property type="project" value="GOC"/>
</dbReference>
<dbReference type="GO" id="GO:0009247">
    <property type="term" value="P:glycolipid biosynthetic process"/>
    <property type="evidence" value="ECO:0007669"/>
    <property type="project" value="TreeGrafter"/>
</dbReference>
<dbReference type="Gene3D" id="3.90.550.10">
    <property type="entry name" value="Spore Coat Polysaccharide Biosynthesis Protein SpsA, Chain A"/>
    <property type="match status" value="1"/>
</dbReference>
<dbReference type="FunFam" id="3.90.550.10:FF:000122">
    <property type="entry name" value="Dolichol-phosphate mannosyltransferase subunit 1"/>
    <property type="match status" value="1"/>
</dbReference>
<feature type="domain" description="Glycosyltransferase 2-like" evidence="4">
    <location>
        <begin position="4"/>
        <end position="169"/>
    </location>
</feature>
<protein>
    <submittedName>
        <fullName evidence="5">Unannotated protein</fullName>
    </submittedName>
</protein>
<keyword evidence="2" id="KW-0328">Glycosyltransferase</keyword>
<name>A0A6J6Y2E5_9ZZZZ</name>
<dbReference type="InterPro" id="IPR029044">
    <property type="entry name" value="Nucleotide-diphossugar_trans"/>
</dbReference>
<evidence type="ECO:0000313" key="5">
    <source>
        <dbReference type="EMBL" id="CAB4802899.1"/>
    </source>
</evidence>
<organism evidence="5">
    <name type="scientific">freshwater metagenome</name>
    <dbReference type="NCBI Taxonomy" id="449393"/>
    <lineage>
        <taxon>unclassified sequences</taxon>
        <taxon>metagenomes</taxon>
        <taxon>ecological metagenomes</taxon>
    </lineage>
</organism>
<dbReference type="GO" id="GO:0004582">
    <property type="term" value="F:dolichyl-phosphate beta-D-mannosyltransferase activity"/>
    <property type="evidence" value="ECO:0007669"/>
    <property type="project" value="InterPro"/>
</dbReference>
<reference evidence="5" key="1">
    <citation type="submission" date="2020-05" db="EMBL/GenBank/DDBJ databases">
        <authorList>
            <person name="Chiriac C."/>
            <person name="Salcher M."/>
            <person name="Ghai R."/>
            <person name="Kavagutti S V."/>
        </authorList>
    </citation>
    <scope>NUCLEOTIDE SEQUENCE</scope>
</reference>
<comment type="similarity">
    <text evidence="1">Belongs to the glycosyltransferase 2 family.</text>
</comment>
<evidence type="ECO:0000256" key="1">
    <source>
        <dbReference type="ARBA" id="ARBA00006739"/>
    </source>
</evidence>
<accession>A0A6J6Y2E5</accession>
<keyword evidence="3" id="KW-0808">Transferase</keyword>
<proteinExistence type="inferred from homology"/>
<dbReference type="PANTHER" id="PTHR43398:SF1">
    <property type="entry name" value="DOLICHOL-PHOSPHATE MANNOSYLTRANSFERASE SUBUNIT 1"/>
    <property type="match status" value="1"/>
</dbReference>
<evidence type="ECO:0000256" key="3">
    <source>
        <dbReference type="ARBA" id="ARBA00022679"/>
    </source>
</evidence>
<dbReference type="EMBL" id="CAFAAV010000009">
    <property type="protein sequence ID" value="CAB4802899.1"/>
    <property type="molecule type" value="Genomic_DNA"/>
</dbReference>
<evidence type="ECO:0000259" key="4">
    <source>
        <dbReference type="Pfam" id="PF00535"/>
    </source>
</evidence>
<dbReference type="CDD" id="cd06442">
    <property type="entry name" value="DPM1_like"/>
    <property type="match status" value="1"/>
</dbReference>
<gene>
    <name evidence="5" type="ORF">UFOPK3099_00225</name>
</gene>
<dbReference type="InterPro" id="IPR001173">
    <property type="entry name" value="Glyco_trans_2-like"/>
</dbReference>
<dbReference type="AlphaFoldDB" id="A0A6J6Y2E5"/>
<evidence type="ECO:0000256" key="2">
    <source>
        <dbReference type="ARBA" id="ARBA00022676"/>
    </source>
</evidence>